<dbReference type="Pfam" id="PF07729">
    <property type="entry name" value="FCD"/>
    <property type="match status" value="1"/>
</dbReference>
<dbReference type="SUPFAM" id="SSF46785">
    <property type="entry name" value="Winged helix' DNA-binding domain"/>
    <property type="match status" value="1"/>
</dbReference>
<name>A0A6N7Z6D7_9PSEU</name>
<dbReference type="CDD" id="cd07377">
    <property type="entry name" value="WHTH_GntR"/>
    <property type="match status" value="1"/>
</dbReference>
<dbReference type="Pfam" id="PF00392">
    <property type="entry name" value="GntR"/>
    <property type="match status" value="1"/>
</dbReference>
<dbReference type="OrthoDB" id="5182935at2"/>
<dbReference type="PROSITE" id="PS50949">
    <property type="entry name" value="HTH_GNTR"/>
    <property type="match status" value="1"/>
</dbReference>
<accession>A0A6N7Z6D7</accession>
<dbReference type="SUPFAM" id="SSF48008">
    <property type="entry name" value="GntR ligand-binding domain-like"/>
    <property type="match status" value="1"/>
</dbReference>
<evidence type="ECO:0000313" key="6">
    <source>
        <dbReference type="Proteomes" id="UP000440096"/>
    </source>
</evidence>
<dbReference type="PANTHER" id="PTHR43537:SF41">
    <property type="entry name" value="TRANSCRIPTIONAL REGULATORY PROTEIN"/>
    <property type="match status" value="1"/>
</dbReference>
<dbReference type="RefSeq" id="WP_154757401.1">
    <property type="nucleotide sequence ID" value="NZ_WMBA01000018.1"/>
</dbReference>
<dbReference type="InterPro" id="IPR008920">
    <property type="entry name" value="TF_FadR/GntR_C"/>
</dbReference>
<dbReference type="Gene3D" id="1.10.10.10">
    <property type="entry name" value="Winged helix-like DNA-binding domain superfamily/Winged helix DNA-binding domain"/>
    <property type="match status" value="1"/>
</dbReference>
<comment type="caution">
    <text evidence="5">The sequence shown here is derived from an EMBL/GenBank/DDBJ whole genome shotgun (WGS) entry which is preliminary data.</text>
</comment>
<keyword evidence="6" id="KW-1185">Reference proteome</keyword>
<reference evidence="5 6" key="1">
    <citation type="submission" date="2019-11" db="EMBL/GenBank/DDBJ databases">
        <title>Draft genome of Amycolatopsis RM579.</title>
        <authorList>
            <person name="Duangmal K."/>
            <person name="Mingma R."/>
        </authorList>
    </citation>
    <scope>NUCLEOTIDE SEQUENCE [LARGE SCALE GENOMIC DNA]</scope>
    <source>
        <strain evidence="5 6">RM579</strain>
    </source>
</reference>
<dbReference type="InterPro" id="IPR036390">
    <property type="entry name" value="WH_DNA-bd_sf"/>
</dbReference>
<gene>
    <name evidence="5" type="ORF">GKO32_14160</name>
</gene>
<evidence type="ECO:0000313" key="5">
    <source>
        <dbReference type="EMBL" id="MTD55116.1"/>
    </source>
</evidence>
<dbReference type="GO" id="GO:0003677">
    <property type="term" value="F:DNA binding"/>
    <property type="evidence" value="ECO:0007669"/>
    <property type="project" value="UniProtKB-KW"/>
</dbReference>
<keyword evidence="1" id="KW-0805">Transcription regulation</keyword>
<dbReference type="GO" id="GO:0003700">
    <property type="term" value="F:DNA-binding transcription factor activity"/>
    <property type="evidence" value="ECO:0007669"/>
    <property type="project" value="InterPro"/>
</dbReference>
<evidence type="ECO:0000256" key="3">
    <source>
        <dbReference type="ARBA" id="ARBA00023163"/>
    </source>
</evidence>
<organism evidence="5 6">
    <name type="scientific">Amycolatopsis pithecellobii</name>
    <dbReference type="NCBI Taxonomy" id="664692"/>
    <lineage>
        <taxon>Bacteria</taxon>
        <taxon>Bacillati</taxon>
        <taxon>Actinomycetota</taxon>
        <taxon>Actinomycetes</taxon>
        <taxon>Pseudonocardiales</taxon>
        <taxon>Pseudonocardiaceae</taxon>
        <taxon>Amycolatopsis</taxon>
    </lineage>
</organism>
<sequence>MTDENGTPAPGAEKTGIGNTSRRIADAMRAAILSGELPPGSRIRQEELAARYGASRIPVRSALSILEADGLVKLVANSGAWVSQFDLSECEEFYRIREQIEPLLLRASLPGLAAEIFDQMESLAEQMASTDSAEEFLRLDREFHSLSYSGAKTVVLDEIVQRMWNMTHHYRLMFTRVFLEQGDTIVHDEHRMLVRALRERDADQAALVATGHIRRTRLQLARHPELFTVHHSP</sequence>
<dbReference type="AlphaFoldDB" id="A0A6N7Z6D7"/>
<dbReference type="PRINTS" id="PR00035">
    <property type="entry name" value="HTHGNTR"/>
</dbReference>
<protein>
    <submittedName>
        <fullName evidence="5">FCD domain-containing protein</fullName>
    </submittedName>
</protein>
<dbReference type="Gene3D" id="1.20.120.530">
    <property type="entry name" value="GntR ligand-binding domain-like"/>
    <property type="match status" value="1"/>
</dbReference>
<dbReference type="EMBL" id="WMBA01000018">
    <property type="protein sequence ID" value="MTD55116.1"/>
    <property type="molecule type" value="Genomic_DNA"/>
</dbReference>
<dbReference type="Proteomes" id="UP000440096">
    <property type="component" value="Unassembled WGS sequence"/>
</dbReference>
<keyword evidence="2" id="KW-0238">DNA-binding</keyword>
<dbReference type="InterPro" id="IPR000524">
    <property type="entry name" value="Tscrpt_reg_HTH_GntR"/>
</dbReference>
<keyword evidence="3" id="KW-0804">Transcription</keyword>
<dbReference type="SMART" id="SM00895">
    <property type="entry name" value="FCD"/>
    <property type="match status" value="1"/>
</dbReference>
<dbReference type="InterPro" id="IPR036388">
    <property type="entry name" value="WH-like_DNA-bd_sf"/>
</dbReference>
<dbReference type="PANTHER" id="PTHR43537">
    <property type="entry name" value="TRANSCRIPTIONAL REGULATOR, GNTR FAMILY"/>
    <property type="match status" value="1"/>
</dbReference>
<proteinExistence type="predicted"/>
<evidence type="ECO:0000259" key="4">
    <source>
        <dbReference type="PROSITE" id="PS50949"/>
    </source>
</evidence>
<evidence type="ECO:0000256" key="2">
    <source>
        <dbReference type="ARBA" id="ARBA00023125"/>
    </source>
</evidence>
<dbReference type="SMART" id="SM00345">
    <property type="entry name" value="HTH_GNTR"/>
    <property type="match status" value="1"/>
</dbReference>
<dbReference type="InterPro" id="IPR011711">
    <property type="entry name" value="GntR_C"/>
</dbReference>
<evidence type="ECO:0000256" key="1">
    <source>
        <dbReference type="ARBA" id="ARBA00023015"/>
    </source>
</evidence>
<feature type="domain" description="HTH gntR-type" evidence="4">
    <location>
        <begin position="18"/>
        <end position="85"/>
    </location>
</feature>